<evidence type="ECO:0000313" key="2">
    <source>
        <dbReference type="EMBL" id="QJA75038.1"/>
    </source>
</evidence>
<feature type="region of interest" description="Disordered" evidence="1">
    <location>
        <begin position="1"/>
        <end position="30"/>
    </location>
</feature>
<sequence length="213" mass="24636">MRKKVEITETNKTKTNDNQTQNNSSQSLTPEQMAIFNRVQAESTGWEVIREDQLNDFSLSITPLDLKHNFPEAWREQVEKRFAFRWCERTDKRIDELTRGGHPITRWKICTALTTPFLTGYIDSSIGCIARLDQILLFRPWDRHMMEKRAKDQLTEAHANSGKPENVALRRAPDNIEAHSGPEYKIGSKDDVQYEDSRESAQETEVLGDLVVE</sequence>
<feature type="region of interest" description="Disordered" evidence="1">
    <location>
        <begin position="150"/>
        <end position="213"/>
    </location>
</feature>
<proteinExistence type="predicted"/>
<protein>
    <submittedName>
        <fullName evidence="2">Uncharacterized protein</fullName>
    </submittedName>
</protein>
<organism evidence="2">
    <name type="scientific">viral metagenome</name>
    <dbReference type="NCBI Taxonomy" id="1070528"/>
    <lineage>
        <taxon>unclassified sequences</taxon>
        <taxon>metagenomes</taxon>
        <taxon>organismal metagenomes</taxon>
    </lineage>
</organism>
<dbReference type="EMBL" id="MT142137">
    <property type="protein sequence ID" value="QJA75038.1"/>
    <property type="molecule type" value="Genomic_DNA"/>
</dbReference>
<reference evidence="2" key="1">
    <citation type="submission" date="2020-03" db="EMBL/GenBank/DDBJ databases">
        <title>The deep terrestrial virosphere.</title>
        <authorList>
            <person name="Holmfeldt K."/>
            <person name="Nilsson E."/>
            <person name="Simone D."/>
            <person name="Lopez-Fernandez M."/>
            <person name="Wu X."/>
            <person name="de Brujin I."/>
            <person name="Lundin D."/>
            <person name="Andersson A."/>
            <person name="Bertilsson S."/>
            <person name="Dopson M."/>
        </authorList>
    </citation>
    <scope>NUCLEOTIDE SEQUENCE</scope>
    <source>
        <strain evidence="2">MM415A01877</strain>
    </source>
</reference>
<feature type="compositionally biased region" description="Low complexity" evidence="1">
    <location>
        <begin position="16"/>
        <end position="27"/>
    </location>
</feature>
<feature type="compositionally biased region" description="Basic and acidic residues" evidence="1">
    <location>
        <begin position="1"/>
        <end position="15"/>
    </location>
</feature>
<evidence type="ECO:0000256" key="1">
    <source>
        <dbReference type="SAM" id="MobiDB-lite"/>
    </source>
</evidence>
<accession>A0A6M3JZV0</accession>
<feature type="compositionally biased region" description="Basic and acidic residues" evidence="1">
    <location>
        <begin position="171"/>
        <end position="201"/>
    </location>
</feature>
<dbReference type="AlphaFoldDB" id="A0A6M3JZV0"/>
<name>A0A6M3JZV0_9ZZZZ</name>
<gene>
    <name evidence="2" type="ORF">MM415A01877_0002</name>
</gene>